<proteinExistence type="predicted"/>
<dbReference type="AlphaFoldDB" id="A0AAV4F722"/>
<keyword evidence="2" id="KW-1185">Reference proteome</keyword>
<sequence>MTPPPPSTTPSSELYKKDDMDFLRKVYHINNSNPLPPDTLLCTNTMDVSGLHTNIPHDDGIAACRTALEAGRERGAKPSSSFLCRLIHLILSLNFFIFSDNT</sequence>
<name>A0AAV4F722_9GAST</name>
<dbReference type="Proteomes" id="UP000762676">
    <property type="component" value="Unassembled WGS sequence"/>
</dbReference>
<evidence type="ECO:0000313" key="2">
    <source>
        <dbReference type="Proteomes" id="UP000762676"/>
    </source>
</evidence>
<reference evidence="1 2" key="1">
    <citation type="journal article" date="2021" name="Elife">
        <title>Chloroplast acquisition without the gene transfer in kleptoplastic sea slugs, Plakobranchus ocellatus.</title>
        <authorList>
            <person name="Maeda T."/>
            <person name="Takahashi S."/>
            <person name="Yoshida T."/>
            <person name="Shimamura S."/>
            <person name="Takaki Y."/>
            <person name="Nagai Y."/>
            <person name="Toyoda A."/>
            <person name="Suzuki Y."/>
            <person name="Arimoto A."/>
            <person name="Ishii H."/>
            <person name="Satoh N."/>
            <person name="Nishiyama T."/>
            <person name="Hasebe M."/>
            <person name="Maruyama T."/>
            <person name="Minagawa J."/>
            <person name="Obokata J."/>
            <person name="Shigenobu S."/>
        </authorList>
    </citation>
    <scope>NUCLEOTIDE SEQUENCE [LARGE SCALE GENOMIC DNA]</scope>
</reference>
<accession>A0AAV4F722</accession>
<comment type="caution">
    <text evidence="1">The sequence shown here is derived from an EMBL/GenBank/DDBJ whole genome shotgun (WGS) entry which is preliminary data.</text>
</comment>
<gene>
    <name evidence="1" type="ORF">ElyMa_005620900</name>
</gene>
<dbReference type="EMBL" id="BMAT01011258">
    <property type="protein sequence ID" value="GFR69059.1"/>
    <property type="molecule type" value="Genomic_DNA"/>
</dbReference>
<protein>
    <submittedName>
        <fullName evidence="1">Uncharacterized protein</fullName>
    </submittedName>
</protein>
<organism evidence="1 2">
    <name type="scientific">Elysia marginata</name>
    <dbReference type="NCBI Taxonomy" id="1093978"/>
    <lineage>
        <taxon>Eukaryota</taxon>
        <taxon>Metazoa</taxon>
        <taxon>Spiralia</taxon>
        <taxon>Lophotrochozoa</taxon>
        <taxon>Mollusca</taxon>
        <taxon>Gastropoda</taxon>
        <taxon>Heterobranchia</taxon>
        <taxon>Euthyneura</taxon>
        <taxon>Panpulmonata</taxon>
        <taxon>Sacoglossa</taxon>
        <taxon>Placobranchoidea</taxon>
        <taxon>Plakobranchidae</taxon>
        <taxon>Elysia</taxon>
    </lineage>
</organism>
<evidence type="ECO:0000313" key="1">
    <source>
        <dbReference type="EMBL" id="GFR69059.1"/>
    </source>
</evidence>